<gene>
    <name evidence="2" type="ORF">UFOVP1116_41</name>
    <name evidence="3" type="ORF">UFOVP1391_11</name>
    <name evidence="4" type="ORF">UFOVP1480_47</name>
    <name evidence="5" type="ORF">UFOVP1568_4</name>
</gene>
<dbReference type="CDD" id="cd16403">
    <property type="entry name" value="ParB_N_like_MT"/>
    <property type="match status" value="1"/>
</dbReference>
<evidence type="ECO:0000313" key="3">
    <source>
        <dbReference type="EMBL" id="CAB4203832.1"/>
    </source>
</evidence>
<sequence>MKVISKKISELHSDPGNVRRHPEENIKALKASLARFGQQKPIVIDESNVVRAGNGTLQAAIELGFPTIDCVVSTLANADLVAYAIADNRTAELATWDTESLKATLATMGDDLELLAATGFGALDKLEEEALSAIEDSEMESNNQIKNLVLPYKAKEHSAIATALVKVCEDNSLESFSEAVKFVIEAAGYKVSIV</sequence>
<evidence type="ECO:0000313" key="5">
    <source>
        <dbReference type="EMBL" id="CAB5229647.1"/>
    </source>
</evidence>
<accession>A0A6J5S5P6</accession>
<proteinExistence type="predicted"/>
<evidence type="ECO:0000313" key="2">
    <source>
        <dbReference type="EMBL" id="CAB4184863.1"/>
    </source>
</evidence>
<dbReference type="InterPro" id="IPR036086">
    <property type="entry name" value="ParB/Sulfiredoxin_sf"/>
</dbReference>
<name>A0A6J5S5P6_9CAUD</name>
<reference evidence="3" key="1">
    <citation type="submission" date="2020-05" db="EMBL/GenBank/DDBJ databases">
        <authorList>
            <person name="Chiriac C."/>
            <person name="Salcher M."/>
            <person name="Ghai R."/>
            <person name="Kavagutti S V."/>
        </authorList>
    </citation>
    <scope>NUCLEOTIDE SEQUENCE</scope>
</reference>
<dbReference type="SMART" id="SM00470">
    <property type="entry name" value="ParB"/>
    <property type="match status" value="1"/>
</dbReference>
<dbReference type="SUPFAM" id="SSF110849">
    <property type="entry name" value="ParB/Sulfiredoxin"/>
    <property type="match status" value="1"/>
</dbReference>
<dbReference type="Gene3D" id="3.90.1530.10">
    <property type="entry name" value="Conserved hypothetical protein from pyrococcus furiosus pfu- 392566-001, ParB domain"/>
    <property type="match status" value="1"/>
</dbReference>
<protein>
    <submittedName>
        <fullName evidence="3">ParB/Sulfiredoxin</fullName>
    </submittedName>
</protein>
<dbReference type="EMBL" id="LR797430">
    <property type="protein sequence ID" value="CAB4215721.1"/>
    <property type="molecule type" value="Genomic_DNA"/>
</dbReference>
<evidence type="ECO:0000259" key="1">
    <source>
        <dbReference type="SMART" id="SM00470"/>
    </source>
</evidence>
<organism evidence="3">
    <name type="scientific">uncultured Caudovirales phage</name>
    <dbReference type="NCBI Taxonomy" id="2100421"/>
    <lineage>
        <taxon>Viruses</taxon>
        <taxon>Duplodnaviria</taxon>
        <taxon>Heunggongvirae</taxon>
        <taxon>Uroviricota</taxon>
        <taxon>Caudoviricetes</taxon>
        <taxon>Peduoviridae</taxon>
        <taxon>Maltschvirus</taxon>
        <taxon>Maltschvirus maltsch</taxon>
    </lineage>
</organism>
<dbReference type="InterPro" id="IPR003115">
    <property type="entry name" value="ParB_N"/>
</dbReference>
<feature type="domain" description="ParB-like N-terminal" evidence="1">
    <location>
        <begin position="4"/>
        <end position="89"/>
    </location>
</feature>
<dbReference type="EMBL" id="LR797066">
    <property type="protein sequence ID" value="CAB4184863.1"/>
    <property type="molecule type" value="Genomic_DNA"/>
</dbReference>
<evidence type="ECO:0000313" key="4">
    <source>
        <dbReference type="EMBL" id="CAB4215721.1"/>
    </source>
</evidence>
<dbReference type="EMBL" id="LR797343">
    <property type="protein sequence ID" value="CAB4203832.1"/>
    <property type="molecule type" value="Genomic_DNA"/>
</dbReference>
<dbReference type="EMBL" id="LR798405">
    <property type="protein sequence ID" value="CAB5229647.1"/>
    <property type="molecule type" value="Genomic_DNA"/>
</dbReference>